<dbReference type="Gene3D" id="1.10.10.10">
    <property type="entry name" value="Winged helix-like DNA-binding domain superfamily/Winged helix DNA-binding domain"/>
    <property type="match status" value="1"/>
</dbReference>
<protein>
    <submittedName>
        <fullName evidence="6">Helix-turn-helix transcriptional regulator</fullName>
    </submittedName>
</protein>
<evidence type="ECO:0000259" key="5">
    <source>
        <dbReference type="PROSITE" id="PS51118"/>
    </source>
</evidence>
<dbReference type="InterPro" id="IPR002577">
    <property type="entry name" value="HTH_HxlR"/>
</dbReference>
<dbReference type="Proteomes" id="UP000535838">
    <property type="component" value="Unassembled WGS sequence"/>
</dbReference>
<dbReference type="PROSITE" id="PS51118">
    <property type="entry name" value="HTH_HXLR"/>
    <property type="match status" value="1"/>
</dbReference>
<dbReference type="InterPro" id="IPR036390">
    <property type="entry name" value="WH_DNA-bd_sf"/>
</dbReference>
<evidence type="ECO:0000313" key="6">
    <source>
        <dbReference type="EMBL" id="MBB6634835.1"/>
    </source>
</evidence>
<reference evidence="6 7" key="1">
    <citation type="submission" date="2020-08" db="EMBL/GenBank/DDBJ databases">
        <title>Cohnella phylogeny.</title>
        <authorList>
            <person name="Dunlap C."/>
        </authorList>
    </citation>
    <scope>NUCLEOTIDE SEQUENCE [LARGE SCALE GENOMIC DNA]</scope>
    <source>
        <strain evidence="6 7">DSM 25241</strain>
    </source>
</reference>
<dbReference type="GO" id="GO:0003677">
    <property type="term" value="F:DNA binding"/>
    <property type="evidence" value="ECO:0007669"/>
    <property type="project" value="UniProtKB-KW"/>
</dbReference>
<accession>A0A841SXD9</accession>
<feature type="region of interest" description="Disordered" evidence="4">
    <location>
        <begin position="104"/>
        <end position="127"/>
    </location>
</feature>
<evidence type="ECO:0000256" key="3">
    <source>
        <dbReference type="ARBA" id="ARBA00023163"/>
    </source>
</evidence>
<evidence type="ECO:0000256" key="4">
    <source>
        <dbReference type="SAM" id="MobiDB-lite"/>
    </source>
</evidence>
<dbReference type="SUPFAM" id="SSF46785">
    <property type="entry name" value="Winged helix' DNA-binding domain"/>
    <property type="match status" value="1"/>
</dbReference>
<evidence type="ECO:0000256" key="1">
    <source>
        <dbReference type="ARBA" id="ARBA00023015"/>
    </source>
</evidence>
<dbReference type="EMBL" id="JACJVQ010000008">
    <property type="protein sequence ID" value="MBB6634835.1"/>
    <property type="molecule type" value="Genomic_DNA"/>
</dbReference>
<sequence length="127" mass="14381">MIRGGEEGVRCEAAMGEALRVLGGKWSYEVISRLYYRTLRFNELRRSLGGITVKSLTDIVRQLESLGIVRREVIPTTPVSVEYSLTEKGKEYRAVLTQMREWGEKWGSSGGLDDLDGVANDRRKNEN</sequence>
<dbReference type="InterPro" id="IPR036388">
    <property type="entry name" value="WH-like_DNA-bd_sf"/>
</dbReference>
<feature type="domain" description="HTH hxlR-type" evidence="5">
    <location>
        <begin position="11"/>
        <end position="111"/>
    </location>
</feature>
<dbReference type="AlphaFoldDB" id="A0A841SXD9"/>
<evidence type="ECO:0000256" key="2">
    <source>
        <dbReference type="ARBA" id="ARBA00023125"/>
    </source>
</evidence>
<keyword evidence="7" id="KW-1185">Reference proteome</keyword>
<comment type="caution">
    <text evidence="6">The sequence shown here is derived from an EMBL/GenBank/DDBJ whole genome shotgun (WGS) entry which is preliminary data.</text>
</comment>
<keyword evidence="3" id="KW-0804">Transcription</keyword>
<organism evidence="6 7">
    <name type="scientific">Cohnella thailandensis</name>
    <dbReference type="NCBI Taxonomy" id="557557"/>
    <lineage>
        <taxon>Bacteria</taxon>
        <taxon>Bacillati</taxon>
        <taxon>Bacillota</taxon>
        <taxon>Bacilli</taxon>
        <taxon>Bacillales</taxon>
        <taxon>Paenibacillaceae</taxon>
        <taxon>Cohnella</taxon>
    </lineage>
</organism>
<evidence type="ECO:0000313" key="7">
    <source>
        <dbReference type="Proteomes" id="UP000535838"/>
    </source>
</evidence>
<name>A0A841SXD9_9BACL</name>
<gene>
    <name evidence="6" type="ORF">H7B67_12010</name>
</gene>
<proteinExistence type="predicted"/>
<dbReference type="Pfam" id="PF01638">
    <property type="entry name" value="HxlR"/>
    <property type="match status" value="1"/>
</dbReference>
<keyword evidence="1" id="KW-0805">Transcription regulation</keyword>
<keyword evidence="2" id="KW-0238">DNA-binding</keyword>
<dbReference type="RefSeq" id="WP_185120069.1">
    <property type="nucleotide sequence ID" value="NZ_JACJVQ010000008.1"/>
</dbReference>
<dbReference type="PANTHER" id="PTHR33204:SF18">
    <property type="entry name" value="TRANSCRIPTIONAL REGULATORY PROTEIN"/>
    <property type="match status" value="1"/>
</dbReference>
<dbReference type="PANTHER" id="PTHR33204">
    <property type="entry name" value="TRANSCRIPTIONAL REGULATOR, MARR FAMILY"/>
    <property type="match status" value="1"/>
</dbReference>